<evidence type="ECO:0000313" key="1">
    <source>
        <dbReference type="EMBL" id="KKL87954.1"/>
    </source>
</evidence>
<reference evidence="1" key="1">
    <citation type="journal article" date="2015" name="Nature">
        <title>Complex archaea that bridge the gap between prokaryotes and eukaryotes.</title>
        <authorList>
            <person name="Spang A."/>
            <person name="Saw J.H."/>
            <person name="Jorgensen S.L."/>
            <person name="Zaremba-Niedzwiedzka K."/>
            <person name="Martijn J."/>
            <person name="Lind A.E."/>
            <person name="van Eijk R."/>
            <person name="Schleper C."/>
            <person name="Guy L."/>
            <person name="Ettema T.J."/>
        </authorList>
    </citation>
    <scope>NUCLEOTIDE SEQUENCE</scope>
</reference>
<dbReference type="EMBL" id="LAZR01020699">
    <property type="protein sequence ID" value="KKL87954.1"/>
    <property type="molecule type" value="Genomic_DNA"/>
</dbReference>
<organism evidence="1">
    <name type="scientific">marine sediment metagenome</name>
    <dbReference type="NCBI Taxonomy" id="412755"/>
    <lineage>
        <taxon>unclassified sequences</taxon>
        <taxon>metagenomes</taxon>
        <taxon>ecological metagenomes</taxon>
    </lineage>
</organism>
<proteinExistence type="predicted"/>
<accession>A0A0F9FNG1</accession>
<comment type="caution">
    <text evidence="1">The sequence shown here is derived from an EMBL/GenBank/DDBJ whole genome shotgun (WGS) entry which is preliminary data.</text>
</comment>
<gene>
    <name evidence="1" type="ORF">LCGC14_1929570</name>
</gene>
<protein>
    <submittedName>
        <fullName evidence="1">Uncharacterized protein</fullName>
    </submittedName>
</protein>
<dbReference type="AlphaFoldDB" id="A0A0F9FNG1"/>
<sequence length="53" mass="6103">MIIPEFPNCPECLKKGEIIVMRNAGSGLSGKRYVPQWRCPKCKRRTIVNKEVK</sequence>
<name>A0A0F9FNG1_9ZZZZ</name>